<evidence type="ECO:0000313" key="2">
    <source>
        <dbReference type="Proteomes" id="UP000054653"/>
    </source>
</evidence>
<protein>
    <submittedName>
        <fullName evidence="1">Uncharacterized protein</fullName>
    </submittedName>
</protein>
<evidence type="ECO:0000313" key="1">
    <source>
        <dbReference type="EMBL" id="KRY44103.1"/>
    </source>
</evidence>
<dbReference type="Proteomes" id="UP000054653">
    <property type="component" value="Unassembled WGS sequence"/>
</dbReference>
<keyword evidence="2" id="KW-1185">Reference proteome</keyword>
<sequence>MDEARRITLKTILIEEASYGMWLISRQDDRLPHRARLEKLEECCMRPLGNQTTREPLQPLRFLNGSSGRADDPLALATQIVIDDMRITQLKIQGFSIQFLLASRLWKFLFNNRNWKVVQDQLAKEGL</sequence>
<dbReference type="EMBL" id="JYDI01000729">
    <property type="protein sequence ID" value="KRY44103.1"/>
    <property type="molecule type" value="Genomic_DNA"/>
</dbReference>
<reference evidence="1 2" key="1">
    <citation type="submission" date="2015-01" db="EMBL/GenBank/DDBJ databases">
        <title>Evolution of Trichinella species and genotypes.</title>
        <authorList>
            <person name="Korhonen P.K."/>
            <person name="Edoardo P."/>
            <person name="Giuseppe L.R."/>
            <person name="Gasser R.B."/>
        </authorList>
    </citation>
    <scope>NUCLEOTIDE SEQUENCE [LARGE SCALE GENOMIC DNA]</scope>
    <source>
        <strain evidence="1">ISS120</strain>
    </source>
</reference>
<comment type="caution">
    <text evidence="1">The sequence shown here is derived from an EMBL/GenBank/DDBJ whole genome shotgun (WGS) entry which is preliminary data.</text>
</comment>
<proteinExistence type="predicted"/>
<accession>A0A0V1C4G8</accession>
<name>A0A0V1C4G8_TRIBR</name>
<organism evidence="1 2">
    <name type="scientific">Trichinella britovi</name>
    <name type="common">Parasitic roundworm</name>
    <dbReference type="NCBI Taxonomy" id="45882"/>
    <lineage>
        <taxon>Eukaryota</taxon>
        <taxon>Metazoa</taxon>
        <taxon>Ecdysozoa</taxon>
        <taxon>Nematoda</taxon>
        <taxon>Enoplea</taxon>
        <taxon>Dorylaimia</taxon>
        <taxon>Trichinellida</taxon>
        <taxon>Trichinellidae</taxon>
        <taxon>Trichinella</taxon>
    </lineage>
</organism>
<dbReference type="AlphaFoldDB" id="A0A0V1C4G8"/>
<gene>
    <name evidence="1" type="ORF">T03_2573</name>
</gene>